<gene>
    <name evidence="1" type="ORF">HMPREF1090_01306</name>
</gene>
<dbReference type="RefSeq" id="WP_002595276.1">
    <property type="nucleotide sequence ID" value="NZ_KB851009.1"/>
</dbReference>
<accession>A0A0E2HSK7</accession>
<evidence type="ECO:0000313" key="2">
    <source>
        <dbReference type="Proteomes" id="UP000013085"/>
    </source>
</evidence>
<dbReference type="EMBL" id="AGYR01000010">
    <property type="protein sequence ID" value="ENZ18424.1"/>
    <property type="molecule type" value="Genomic_DNA"/>
</dbReference>
<name>A0A0E2HSK7_9FIRM</name>
<evidence type="ECO:0000313" key="1">
    <source>
        <dbReference type="EMBL" id="ENZ18424.1"/>
    </source>
</evidence>
<dbReference type="PATRIC" id="fig|999408.3.peg.1397"/>
<comment type="caution">
    <text evidence="1">The sequence shown here is derived from an EMBL/GenBank/DDBJ whole genome shotgun (WGS) entry which is preliminary data.</text>
</comment>
<sequence>MSELLEKIPDKRSMNEEYKKVRANKGAGGVDGMEIEELAGYIRKNCDSIREQIRKELYHPHQKKASKV</sequence>
<protein>
    <recommendedName>
        <fullName evidence="3">Reverse transcriptase domain-containing protein</fullName>
    </recommendedName>
</protein>
<dbReference type="HOGENOM" id="CLU_013584_12_3_9"/>
<evidence type="ECO:0008006" key="3">
    <source>
        <dbReference type="Google" id="ProtNLM"/>
    </source>
</evidence>
<dbReference type="Proteomes" id="UP000013085">
    <property type="component" value="Unassembled WGS sequence"/>
</dbReference>
<reference evidence="1 2" key="1">
    <citation type="submission" date="2013-01" db="EMBL/GenBank/DDBJ databases">
        <title>The Genome Sequence of Clostridium clostridioforme 90A8.</title>
        <authorList>
            <consortium name="The Broad Institute Genome Sequencing Platform"/>
            <person name="Earl A."/>
            <person name="Ward D."/>
            <person name="Feldgarden M."/>
            <person name="Gevers D."/>
            <person name="Courvalin P."/>
            <person name="Lambert T."/>
            <person name="Walker B."/>
            <person name="Young S.K."/>
            <person name="Zeng Q."/>
            <person name="Gargeya S."/>
            <person name="Fitzgerald M."/>
            <person name="Haas B."/>
            <person name="Abouelleil A."/>
            <person name="Alvarado L."/>
            <person name="Arachchi H.M."/>
            <person name="Berlin A.M."/>
            <person name="Chapman S.B."/>
            <person name="Dewar J."/>
            <person name="Goldberg J."/>
            <person name="Griggs A."/>
            <person name="Gujja S."/>
            <person name="Hansen M."/>
            <person name="Howarth C."/>
            <person name="Imamovic A."/>
            <person name="Larimer J."/>
            <person name="McCowan C."/>
            <person name="Murphy C."/>
            <person name="Neiman D."/>
            <person name="Pearson M."/>
            <person name="Priest M."/>
            <person name="Roberts A."/>
            <person name="Saif S."/>
            <person name="Shea T."/>
            <person name="Sisk P."/>
            <person name="Sykes S."/>
            <person name="Wortman J."/>
            <person name="Nusbaum C."/>
            <person name="Birren B."/>
        </authorList>
    </citation>
    <scope>NUCLEOTIDE SEQUENCE [LARGE SCALE GENOMIC DNA]</scope>
    <source>
        <strain evidence="1 2">90A8</strain>
    </source>
</reference>
<organism evidence="1 2">
    <name type="scientific">[Clostridium] clostridioforme 90A8</name>
    <dbReference type="NCBI Taxonomy" id="999408"/>
    <lineage>
        <taxon>Bacteria</taxon>
        <taxon>Bacillati</taxon>
        <taxon>Bacillota</taxon>
        <taxon>Clostridia</taxon>
        <taxon>Lachnospirales</taxon>
        <taxon>Lachnospiraceae</taxon>
        <taxon>Enterocloster</taxon>
    </lineage>
</organism>
<dbReference type="AlphaFoldDB" id="A0A0E2HSK7"/>
<proteinExistence type="predicted"/>